<evidence type="ECO:0000256" key="5">
    <source>
        <dbReference type="SAM" id="Phobius"/>
    </source>
</evidence>
<evidence type="ECO:0000256" key="2">
    <source>
        <dbReference type="ARBA" id="ARBA00022692"/>
    </source>
</evidence>
<reference evidence="7 8" key="1">
    <citation type="submission" date="2019-12" db="EMBL/GenBank/DDBJ databases">
        <authorList>
            <person name="Huq M.A."/>
        </authorList>
    </citation>
    <scope>NUCLEOTIDE SEQUENCE [LARGE SCALE GENOMIC DNA]</scope>
    <source>
        <strain evidence="7 8">MAH-25</strain>
    </source>
</reference>
<evidence type="ECO:0000256" key="1">
    <source>
        <dbReference type="ARBA" id="ARBA00004141"/>
    </source>
</evidence>
<evidence type="ECO:0000256" key="4">
    <source>
        <dbReference type="ARBA" id="ARBA00023136"/>
    </source>
</evidence>
<evidence type="ECO:0000256" key="3">
    <source>
        <dbReference type="ARBA" id="ARBA00022989"/>
    </source>
</evidence>
<dbReference type="GO" id="GO:0016020">
    <property type="term" value="C:membrane"/>
    <property type="evidence" value="ECO:0007669"/>
    <property type="project" value="UniProtKB-SubCell"/>
</dbReference>
<evidence type="ECO:0000259" key="6">
    <source>
        <dbReference type="Pfam" id="PF04932"/>
    </source>
</evidence>
<keyword evidence="2 5" id="KW-0812">Transmembrane</keyword>
<dbReference type="AlphaFoldDB" id="A0A6N8IUU4"/>
<comment type="caution">
    <text evidence="7">The sequence shown here is derived from an EMBL/GenBank/DDBJ whole genome shotgun (WGS) entry which is preliminary data.</text>
</comment>
<feature type="transmembrane region" description="Helical" evidence="5">
    <location>
        <begin position="12"/>
        <end position="31"/>
    </location>
</feature>
<feature type="transmembrane region" description="Helical" evidence="5">
    <location>
        <begin position="241"/>
        <end position="258"/>
    </location>
</feature>
<keyword evidence="4 5" id="KW-0472">Membrane</keyword>
<feature type="transmembrane region" description="Helical" evidence="5">
    <location>
        <begin position="73"/>
        <end position="90"/>
    </location>
</feature>
<feature type="transmembrane region" description="Helical" evidence="5">
    <location>
        <begin position="96"/>
        <end position="114"/>
    </location>
</feature>
<sequence length="418" mass="44806">MISREATADKSPTSASTYWPLVLAFVIGGFSGEKSPLGEAGQWAPLLVLAAIAMWTVTRGASYRLDAANRQAVVVGVAICASSMIGAFIASDEASAIYTVLMLLVWLVIALMGGRISLDRMLASFALAAIILVWSFLALSYDDFLVRLQLSAVGLAPESRYGGPFEIHPNLLGHIMGASAGVMFWYATSVYGLRRWFTIVSCGVALAMCLAASSRGGLVASTAAVGVTYLLTAIEDRRRRTHVVIAIFAIAGAVLIFVPETLDALSNMLDLTSKDRGLADSGLSGRTELWDAAIARFGSISAPIVWGGGFRNRWLNENIVDNSYIVILMETGAVGLVLWIGRILQILKRSISSIFRAARPVDLAVTSHLLFSLAEGVVNRQLLAIGNPASLLTIMIVILYVPIRARSDEARPIDSQSR</sequence>
<name>A0A6N8IUU4_9BURK</name>
<gene>
    <name evidence="7" type="ORF">GON04_09975</name>
</gene>
<dbReference type="InterPro" id="IPR051533">
    <property type="entry name" value="WaaL-like"/>
</dbReference>
<comment type="subcellular location">
    <subcellularLocation>
        <location evidence="1">Membrane</location>
        <topology evidence="1">Multi-pass membrane protein</topology>
    </subcellularLocation>
</comment>
<dbReference type="PANTHER" id="PTHR37422:SF13">
    <property type="entry name" value="LIPOPOLYSACCHARIDE BIOSYNTHESIS PROTEIN PA4999-RELATED"/>
    <property type="match status" value="1"/>
</dbReference>
<keyword evidence="8" id="KW-1185">Reference proteome</keyword>
<feature type="domain" description="O-antigen ligase-related" evidence="6">
    <location>
        <begin position="204"/>
        <end position="340"/>
    </location>
</feature>
<feature type="transmembrane region" description="Helical" evidence="5">
    <location>
        <begin position="121"/>
        <end position="141"/>
    </location>
</feature>
<dbReference type="InterPro" id="IPR007016">
    <property type="entry name" value="O-antigen_ligase-rel_domated"/>
</dbReference>
<dbReference type="Proteomes" id="UP000469385">
    <property type="component" value="Unassembled WGS sequence"/>
</dbReference>
<feature type="transmembrane region" description="Helical" evidence="5">
    <location>
        <begin position="43"/>
        <end position="61"/>
    </location>
</feature>
<organism evidence="7 8">
    <name type="scientific">Ramlibacter pinisoli</name>
    <dbReference type="NCBI Taxonomy" id="2682844"/>
    <lineage>
        <taxon>Bacteria</taxon>
        <taxon>Pseudomonadati</taxon>
        <taxon>Pseudomonadota</taxon>
        <taxon>Betaproteobacteria</taxon>
        <taxon>Burkholderiales</taxon>
        <taxon>Comamonadaceae</taxon>
        <taxon>Ramlibacter</taxon>
    </lineage>
</organism>
<dbReference type="Pfam" id="PF04932">
    <property type="entry name" value="Wzy_C"/>
    <property type="match status" value="1"/>
</dbReference>
<feature type="transmembrane region" description="Helical" evidence="5">
    <location>
        <begin position="323"/>
        <end position="341"/>
    </location>
</feature>
<feature type="transmembrane region" description="Helical" evidence="5">
    <location>
        <begin position="384"/>
        <end position="403"/>
    </location>
</feature>
<keyword evidence="3 5" id="KW-1133">Transmembrane helix</keyword>
<proteinExistence type="predicted"/>
<dbReference type="EMBL" id="WSEL01000003">
    <property type="protein sequence ID" value="MVQ29776.1"/>
    <property type="molecule type" value="Genomic_DNA"/>
</dbReference>
<dbReference type="PANTHER" id="PTHR37422">
    <property type="entry name" value="TEICHURONIC ACID BIOSYNTHESIS PROTEIN TUAE"/>
    <property type="match status" value="1"/>
</dbReference>
<evidence type="ECO:0000313" key="7">
    <source>
        <dbReference type="EMBL" id="MVQ29776.1"/>
    </source>
</evidence>
<feature type="transmembrane region" description="Helical" evidence="5">
    <location>
        <begin position="171"/>
        <end position="188"/>
    </location>
</feature>
<protein>
    <recommendedName>
        <fullName evidence="6">O-antigen ligase-related domain-containing protein</fullName>
    </recommendedName>
</protein>
<evidence type="ECO:0000313" key="8">
    <source>
        <dbReference type="Proteomes" id="UP000469385"/>
    </source>
</evidence>
<accession>A0A6N8IUU4</accession>